<dbReference type="SUPFAM" id="SSF52540">
    <property type="entry name" value="P-loop containing nucleoside triphosphate hydrolases"/>
    <property type="match status" value="1"/>
</dbReference>
<proteinExistence type="predicted"/>
<dbReference type="SMART" id="SM00382">
    <property type="entry name" value="AAA"/>
    <property type="match status" value="1"/>
</dbReference>
<dbReference type="PROSITE" id="PS50893">
    <property type="entry name" value="ABC_TRANSPORTER_2"/>
    <property type="match status" value="1"/>
</dbReference>
<name>A0A3N6N0I2_NATCH</name>
<dbReference type="GO" id="GO:0016887">
    <property type="term" value="F:ATP hydrolysis activity"/>
    <property type="evidence" value="ECO:0007669"/>
    <property type="project" value="InterPro"/>
</dbReference>
<dbReference type="InterPro" id="IPR027417">
    <property type="entry name" value="P-loop_NTPase"/>
</dbReference>
<evidence type="ECO:0000259" key="4">
    <source>
        <dbReference type="PROSITE" id="PS50893"/>
    </source>
</evidence>
<dbReference type="InterPro" id="IPR003593">
    <property type="entry name" value="AAA+_ATPase"/>
</dbReference>
<keyword evidence="1" id="KW-0813">Transport</keyword>
<evidence type="ECO:0000313" key="6">
    <source>
        <dbReference type="Proteomes" id="UP000281431"/>
    </source>
</evidence>
<dbReference type="PANTHER" id="PTHR42788:SF13">
    <property type="entry name" value="ALIPHATIC SULFONATES IMPORT ATP-BINDING PROTEIN SSUB"/>
    <property type="match status" value="1"/>
</dbReference>
<evidence type="ECO:0000256" key="2">
    <source>
        <dbReference type="ARBA" id="ARBA00022741"/>
    </source>
</evidence>
<dbReference type="AlphaFoldDB" id="A0A3N6N0I2"/>
<comment type="caution">
    <text evidence="5">The sequence shown here is derived from an EMBL/GenBank/DDBJ whole genome shotgun (WGS) entry which is preliminary data.</text>
</comment>
<dbReference type="CDD" id="cd03293">
    <property type="entry name" value="ABC_NrtD_SsuB_transporters"/>
    <property type="match status" value="1"/>
</dbReference>
<dbReference type="EMBL" id="REFZ01000002">
    <property type="protein sequence ID" value="RQH02332.1"/>
    <property type="molecule type" value="Genomic_DNA"/>
</dbReference>
<sequence length="264" mass="29919">MPKSITVDRVSKTYGSGEDAVHVLDDISISIPEKQFVCILGPSGCGKTTLMKMMDGLIDLSAGEIRIGDNVITEPTPEAALVFQNFELFPWRTTLENVELGLEILGVDKSTRRERARTWIDRVGLDGFEESYPSELSGGMQQRVGLARALCVDPEVILMDEPFGALDAQTKDKMQTQLLQLWEQEKKTVVFVTHDIRESIFLADRVLVMGTKPSSIVEDIEIPFERPRWKRRVEIENDERFAEIEQLLRERLGLKAEEEPEVVQ</sequence>
<dbReference type="InterPro" id="IPR050166">
    <property type="entry name" value="ABC_transporter_ATP-bind"/>
</dbReference>
<evidence type="ECO:0000313" key="5">
    <source>
        <dbReference type="EMBL" id="RQH02332.1"/>
    </source>
</evidence>
<evidence type="ECO:0000256" key="1">
    <source>
        <dbReference type="ARBA" id="ARBA00022448"/>
    </source>
</evidence>
<dbReference type="PROSITE" id="PS00211">
    <property type="entry name" value="ABC_TRANSPORTER_1"/>
    <property type="match status" value="1"/>
</dbReference>
<keyword evidence="2" id="KW-0547">Nucleotide-binding</keyword>
<dbReference type="GO" id="GO:0005524">
    <property type="term" value="F:ATP binding"/>
    <property type="evidence" value="ECO:0007669"/>
    <property type="project" value="UniProtKB-KW"/>
</dbReference>
<feature type="domain" description="ABC transporter" evidence="4">
    <location>
        <begin position="5"/>
        <end position="236"/>
    </location>
</feature>
<dbReference type="OrthoDB" id="18368at2157"/>
<accession>A0A3N6N0I2</accession>
<evidence type="ECO:0000256" key="3">
    <source>
        <dbReference type="ARBA" id="ARBA00022840"/>
    </source>
</evidence>
<dbReference type="PANTHER" id="PTHR42788">
    <property type="entry name" value="TAURINE IMPORT ATP-BINDING PROTEIN-RELATED"/>
    <property type="match status" value="1"/>
</dbReference>
<reference evidence="5 6" key="1">
    <citation type="submission" date="2018-10" db="EMBL/GenBank/DDBJ databases">
        <title>Natrarchaeobius chitinivorans gen. nov., sp. nov., and Natrarchaeobius haloalkaliphilus sp. nov., alkaliphilic, chitin-utilizing haloarchaea from hypersaline alkaline lakes.</title>
        <authorList>
            <person name="Sorokin D.Y."/>
            <person name="Elcheninov A.G."/>
            <person name="Kostrikina N.A."/>
            <person name="Bale N.J."/>
            <person name="Sinninghe Damste J.S."/>
            <person name="Khijniak T.V."/>
            <person name="Kublanov I.V."/>
            <person name="Toshchakov S.V."/>
        </authorList>
    </citation>
    <scope>NUCLEOTIDE SEQUENCE [LARGE SCALE GENOMIC DNA]</scope>
    <source>
        <strain evidence="5 6">AArcht7</strain>
    </source>
</reference>
<gene>
    <name evidence="5" type="ORF">EA472_03255</name>
</gene>
<keyword evidence="3 5" id="KW-0067">ATP-binding</keyword>
<dbReference type="InterPro" id="IPR003439">
    <property type="entry name" value="ABC_transporter-like_ATP-bd"/>
</dbReference>
<dbReference type="Gene3D" id="3.40.50.300">
    <property type="entry name" value="P-loop containing nucleotide triphosphate hydrolases"/>
    <property type="match status" value="1"/>
</dbReference>
<keyword evidence="6" id="KW-1185">Reference proteome</keyword>
<dbReference type="Proteomes" id="UP000281431">
    <property type="component" value="Unassembled WGS sequence"/>
</dbReference>
<organism evidence="5 6">
    <name type="scientific">Natrarchaeobius chitinivorans</name>
    <dbReference type="NCBI Taxonomy" id="1679083"/>
    <lineage>
        <taxon>Archaea</taxon>
        <taxon>Methanobacteriati</taxon>
        <taxon>Methanobacteriota</taxon>
        <taxon>Stenosarchaea group</taxon>
        <taxon>Halobacteria</taxon>
        <taxon>Halobacteriales</taxon>
        <taxon>Natrialbaceae</taxon>
        <taxon>Natrarchaeobius</taxon>
    </lineage>
</organism>
<dbReference type="Pfam" id="PF00005">
    <property type="entry name" value="ABC_tran"/>
    <property type="match status" value="1"/>
</dbReference>
<dbReference type="InterPro" id="IPR017871">
    <property type="entry name" value="ABC_transporter-like_CS"/>
</dbReference>
<protein>
    <submittedName>
        <fullName evidence="5">ABC transporter ATP-binding protein</fullName>
    </submittedName>
</protein>